<dbReference type="RefSeq" id="WP_267162662.1">
    <property type="nucleotide sequence ID" value="NZ_CP112972.1"/>
</dbReference>
<dbReference type="Pfam" id="PF13242">
    <property type="entry name" value="Hydrolase_like"/>
    <property type="match status" value="1"/>
</dbReference>
<dbReference type="GeneID" id="76628746"/>
<protein>
    <submittedName>
        <fullName evidence="1">HAD-IIA family hydrolase</fullName>
    </submittedName>
</protein>
<dbReference type="NCBIfam" id="TIGR01460">
    <property type="entry name" value="HAD-SF-IIA"/>
    <property type="match status" value="1"/>
</dbReference>
<sequence>MDGAIVDLDGTVYRGETLLPGAADGVDALRSVGLDILFFSNNPVRDSAAYATYLTELGIQTKPDEACSSGVVTTEFLRENHPSDQIYFIGDERLQDQLRGSGVQLTTIPGEADVLLVSWTPTFGYTDLQAALDVDESVPFYGTDPDRTFPDEDGRKVPGSGAMIGSVAETIGREPDAILGKPSETALEYALNRLDTDPESCLVVGDRLDTDLLLGDRAGMTTVLVETGIADSNDIEDSSITPDYVVDSLGDIEAVLSQL</sequence>
<dbReference type="PANTHER" id="PTHR19288">
    <property type="entry name" value="4-NITROPHENYLPHOSPHATASE-RELATED"/>
    <property type="match status" value="1"/>
</dbReference>
<dbReference type="Gene3D" id="3.40.50.1000">
    <property type="entry name" value="HAD superfamily/HAD-like"/>
    <property type="match status" value="2"/>
</dbReference>
<dbReference type="InterPro" id="IPR036412">
    <property type="entry name" value="HAD-like_sf"/>
</dbReference>
<dbReference type="InterPro" id="IPR006357">
    <property type="entry name" value="HAD-SF_hydro_IIA"/>
</dbReference>
<reference evidence="1 2" key="1">
    <citation type="journal article" date="2019" name="Int. J. Syst. Evol. Microbiol.">
        <title>The Global Catalogue of Microorganisms (GCM) 10K type strain sequencing project: providing services to taxonomists for standard genome sequencing and annotation.</title>
        <authorList>
            <consortium name="The Broad Institute Genomics Platform"/>
            <consortium name="The Broad Institute Genome Sequencing Center for Infectious Disease"/>
            <person name="Wu L."/>
            <person name="Ma J."/>
        </authorList>
    </citation>
    <scope>NUCLEOTIDE SEQUENCE [LARGE SCALE GENOMIC DNA]</scope>
    <source>
        <strain evidence="1 2">JCM 30072</strain>
    </source>
</reference>
<evidence type="ECO:0000313" key="1">
    <source>
        <dbReference type="EMBL" id="MFC7056953.1"/>
    </source>
</evidence>
<dbReference type="Pfam" id="PF13344">
    <property type="entry name" value="Hydrolase_6"/>
    <property type="match status" value="1"/>
</dbReference>
<keyword evidence="2" id="KW-1185">Reference proteome</keyword>
<comment type="caution">
    <text evidence="1">The sequence shown here is derived from an EMBL/GenBank/DDBJ whole genome shotgun (WGS) entry which is preliminary data.</text>
</comment>
<proteinExistence type="predicted"/>
<name>A0ABD5VUC9_9EURY</name>
<accession>A0ABD5VUC9</accession>
<dbReference type="Proteomes" id="UP001596445">
    <property type="component" value="Unassembled WGS sequence"/>
</dbReference>
<organism evidence="1 2">
    <name type="scientific">Halovenus salina</name>
    <dbReference type="NCBI Taxonomy" id="1510225"/>
    <lineage>
        <taxon>Archaea</taxon>
        <taxon>Methanobacteriati</taxon>
        <taxon>Methanobacteriota</taxon>
        <taxon>Stenosarchaea group</taxon>
        <taxon>Halobacteria</taxon>
        <taxon>Halobacteriales</taxon>
        <taxon>Haloarculaceae</taxon>
        <taxon>Halovenus</taxon>
    </lineage>
</organism>
<dbReference type="EMBL" id="JBHSZI010000001">
    <property type="protein sequence ID" value="MFC7056953.1"/>
    <property type="molecule type" value="Genomic_DNA"/>
</dbReference>
<evidence type="ECO:0000313" key="2">
    <source>
        <dbReference type="Proteomes" id="UP001596445"/>
    </source>
</evidence>
<gene>
    <name evidence="1" type="ORF">ACFQQG_00630</name>
</gene>
<dbReference type="GO" id="GO:0016787">
    <property type="term" value="F:hydrolase activity"/>
    <property type="evidence" value="ECO:0007669"/>
    <property type="project" value="UniProtKB-KW"/>
</dbReference>
<dbReference type="AlphaFoldDB" id="A0ABD5VUC9"/>
<dbReference type="PANTHER" id="PTHR19288:SF46">
    <property type="entry name" value="HALOACID DEHALOGENASE-LIKE HYDROLASE DOMAIN-CONTAINING PROTEIN 2"/>
    <property type="match status" value="1"/>
</dbReference>
<dbReference type="SUPFAM" id="SSF56784">
    <property type="entry name" value="HAD-like"/>
    <property type="match status" value="1"/>
</dbReference>
<keyword evidence="1" id="KW-0378">Hydrolase</keyword>
<dbReference type="InterPro" id="IPR023214">
    <property type="entry name" value="HAD_sf"/>
</dbReference>